<protein>
    <submittedName>
        <fullName evidence="4">CYTH and CHAD domain-containing protein</fullName>
    </submittedName>
</protein>
<comment type="caution">
    <text evidence="4">The sequence shown here is derived from an EMBL/GenBank/DDBJ whole genome shotgun (WGS) entry which is preliminary data.</text>
</comment>
<dbReference type="Pfam" id="PF01928">
    <property type="entry name" value="CYTH"/>
    <property type="match status" value="1"/>
</dbReference>
<dbReference type="SMART" id="SM00880">
    <property type="entry name" value="CHAD"/>
    <property type="match status" value="1"/>
</dbReference>
<proteinExistence type="predicted"/>
<dbReference type="CDD" id="cd07374">
    <property type="entry name" value="CYTH-like_Pase"/>
    <property type="match status" value="1"/>
</dbReference>
<dbReference type="Gene3D" id="2.40.320.10">
    <property type="entry name" value="Hypothetical Protein Pfu-838710-001"/>
    <property type="match status" value="1"/>
</dbReference>
<evidence type="ECO:0000259" key="3">
    <source>
        <dbReference type="PROSITE" id="PS51708"/>
    </source>
</evidence>
<dbReference type="SUPFAM" id="SSF55154">
    <property type="entry name" value="CYTH-like phosphatases"/>
    <property type="match status" value="1"/>
</dbReference>
<dbReference type="Gene3D" id="1.40.20.10">
    <property type="entry name" value="CHAD domain"/>
    <property type="match status" value="1"/>
</dbReference>
<feature type="domain" description="CYTH" evidence="2">
    <location>
        <begin position="5"/>
        <end position="208"/>
    </location>
</feature>
<dbReference type="PROSITE" id="PS51707">
    <property type="entry name" value="CYTH"/>
    <property type="match status" value="1"/>
</dbReference>
<dbReference type="InterPro" id="IPR007899">
    <property type="entry name" value="CHAD_dom"/>
</dbReference>
<dbReference type="PANTHER" id="PTHR39339">
    <property type="entry name" value="SLR1444 PROTEIN"/>
    <property type="match status" value="1"/>
</dbReference>
<dbReference type="InterPro" id="IPR038186">
    <property type="entry name" value="CHAD_dom_sf"/>
</dbReference>
<sequence length="512" mass="56036">MGKRLRETERKYEADAQAGEPDLNGIDGVAAVRPLEPAALDAVYFDTADLRLARHHITLRRRTGGDDAGWHLKLPAEAADTRTEVHAPLGRAPRTVPKALADEVAVHVRGRRLVPVLRLKNDRERVHLLDKTGGTLAEMAYDHVTAELLEGADGEGEPVQHWTETEVELVGGGPELLDAIEERLAAAGLHRSASPSKLARALGDRLTDTAPSPAPPPPARPETAGDAVLAYLHKQVRAITELDPAVRRDEPDSVHRMRVATRRLRSALRTYARELDRSVTGPVADELKWLAGVLGAERDREVLAARLADRVAELEDGLATDEVTGRLRQGVEAASHSRARAALLRELRGDRYCALLDSLDALLADPPLRDRAKRPADKALTKAVRRDHRRLARRMAAAIAQPPGSGRDVALHEARKAAKRARYAAESAQPVLGRPADRHRVRMTGIQQLLGEHQDSVMCRAALVRIAREAHAAGEDTFAYGALHQLERDRAAEVEETLPAAWRRADRGRLAG</sequence>
<dbReference type="PROSITE" id="PS51708">
    <property type="entry name" value="CHAD"/>
    <property type="match status" value="1"/>
</dbReference>
<dbReference type="PANTHER" id="PTHR39339:SF1">
    <property type="entry name" value="CHAD DOMAIN-CONTAINING PROTEIN"/>
    <property type="match status" value="1"/>
</dbReference>
<feature type="region of interest" description="Disordered" evidence="1">
    <location>
        <begin position="1"/>
        <end position="25"/>
    </location>
</feature>
<name>A0ABT1PW61_9ACTN</name>
<dbReference type="RefSeq" id="WP_255920815.1">
    <property type="nucleotide sequence ID" value="NZ_JANFNG010000010.1"/>
</dbReference>
<feature type="compositionally biased region" description="Basic and acidic residues" evidence="1">
    <location>
        <begin position="1"/>
        <end position="14"/>
    </location>
</feature>
<feature type="domain" description="CHAD" evidence="3">
    <location>
        <begin position="221"/>
        <end position="507"/>
    </location>
</feature>
<accession>A0ABT1PW61</accession>
<dbReference type="Proteomes" id="UP001057702">
    <property type="component" value="Unassembled WGS sequence"/>
</dbReference>
<evidence type="ECO:0000256" key="1">
    <source>
        <dbReference type="SAM" id="MobiDB-lite"/>
    </source>
</evidence>
<evidence type="ECO:0000313" key="4">
    <source>
        <dbReference type="EMBL" id="MCQ4081916.1"/>
    </source>
</evidence>
<gene>
    <name evidence="4" type="ORF">NGB36_15185</name>
</gene>
<organism evidence="4 5">
    <name type="scientific">Streptomyces humicola</name>
    <dbReference type="NCBI Taxonomy" id="2953240"/>
    <lineage>
        <taxon>Bacteria</taxon>
        <taxon>Bacillati</taxon>
        <taxon>Actinomycetota</taxon>
        <taxon>Actinomycetes</taxon>
        <taxon>Kitasatosporales</taxon>
        <taxon>Streptomycetaceae</taxon>
        <taxon>Streptomyces</taxon>
    </lineage>
</organism>
<keyword evidence="5" id="KW-1185">Reference proteome</keyword>
<dbReference type="InterPro" id="IPR023577">
    <property type="entry name" value="CYTH_domain"/>
</dbReference>
<dbReference type="SMART" id="SM01118">
    <property type="entry name" value="CYTH"/>
    <property type="match status" value="1"/>
</dbReference>
<evidence type="ECO:0000259" key="2">
    <source>
        <dbReference type="PROSITE" id="PS51707"/>
    </source>
</evidence>
<dbReference type="Pfam" id="PF05235">
    <property type="entry name" value="CHAD"/>
    <property type="match status" value="1"/>
</dbReference>
<dbReference type="EMBL" id="JANFNG010000010">
    <property type="protein sequence ID" value="MCQ4081916.1"/>
    <property type="molecule type" value="Genomic_DNA"/>
</dbReference>
<evidence type="ECO:0000313" key="5">
    <source>
        <dbReference type="Proteomes" id="UP001057702"/>
    </source>
</evidence>
<reference evidence="4" key="1">
    <citation type="submission" date="2022-06" db="EMBL/GenBank/DDBJ databases">
        <title>Draft genome sequence of Streptomyces sp. RB6PN25 isolated from peat swamp forest in Thailand.</title>
        <authorList>
            <person name="Duangmal K."/>
            <person name="Klaysubun C."/>
        </authorList>
    </citation>
    <scope>NUCLEOTIDE SEQUENCE</scope>
    <source>
        <strain evidence="4">RB6PN25</strain>
    </source>
</reference>
<dbReference type="InterPro" id="IPR033469">
    <property type="entry name" value="CYTH-like_dom_sf"/>
</dbReference>